<keyword evidence="1" id="KW-1133">Transmembrane helix</keyword>
<feature type="transmembrane region" description="Helical" evidence="1">
    <location>
        <begin position="33"/>
        <end position="50"/>
    </location>
</feature>
<comment type="caution">
    <text evidence="2">The sequence shown here is derived from an EMBL/GenBank/DDBJ whole genome shotgun (WGS) entry which is preliminary data.</text>
</comment>
<dbReference type="RefSeq" id="WP_373655770.1">
    <property type="nucleotide sequence ID" value="NZ_JBGUAW010000005.1"/>
</dbReference>
<sequence length="189" mass="19381">MTRPESWKMLVNAAALNVGWFACVLGDAWGRPLAGPLVVAALLALHFAMVPRRDREAALLLGAALVGFALDSALVLAGAIGFDAGSGPLAPTKLWMVALWMNFATGLNLALYWLAGRPALAAALGAVGGPMAYYGGVQLGALALPGGALWGLGLVALGWTVAMPLLLTLNAALGRLRPGPGAVHLEEPR</sequence>
<name>A0ABV4TWQ1_9GAMM</name>
<accession>A0ABV4TWQ1</accession>
<feature type="transmembrane region" description="Helical" evidence="1">
    <location>
        <begin position="94"/>
        <end position="114"/>
    </location>
</feature>
<keyword evidence="3" id="KW-1185">Reference proteome</keyword>
<feature type="transmembrane region" description="Helical" evidence="1">
    <location>
        <begin position="119"/>
        <end position="136"/>
    </location>
</feature>
<protein>
    <submittedName>
        <fullName evidence="2">DUF2878 domain-containing protein</fullName>
    </submittedName>
</protein>
<evidence type="ECO:0000313" key="3">
    <source>
        <dbReference type="Proteomes" id="UP001575181"/>
    </source>
</evidence>
<organism evidence="2 3">
    <name type="scientific">Thiohalorhabdus methylotrophus</name>
    <dbReference type="NCBI Taxonomy" id="3242694"/>
    <lineage>
        <taxon>Bacteria</taxon>
        <taxon>Pseudomonadati</taxon>
        <taxon>Pseudomonadota</taxon>
        <taxon>Gammaproteobacteria</taxon>
        <taxon>Thiohalorhabdales</taxon>
        <taxon>Thiohalorhabdaceae</taxon>
        <taxon>Thiohalorhabdus</taxon>
    </lineage>
</organism>
<dbReference type="Pfam" id="PF11086">
    <property type="entry name" value="DUF2878"/>
    <property type="match status" value="1"/>
</dbReference>
<dbReference type="InterPro" id="IPR021306">
    <property type="entry name" value="DUF2878"/>
</dbReference>
<reference evidence="2 3" key="1">
    <citation type="submission" date="2024-08" db="EMBL/GenBank/DDBJ databases">
        <title>Whole-genome sequencing of halo(alkali)philic microorganisms from hypersaline lakes.</title>
        <authorList>
            <person name="Sorokin D.Y."/>
            <person name="Merkel A.Y."/>
            <person name="Messina E."/>
            <person name="Yakimov M."/>
        </authorList>
    </citation>
    <scope>NUCLEOTIDE SEQUENCE [LARGE SCALE GENOMIC DNA]</scope>
    <source>
        <strain evidence="2 3">Cl-TMA</strain>
    </source>
</reference>
<dbReference type="Proteomes" id="UP001575181">
    <property type="component" value="Unassembled WGS sequence"/>
</dbReference>
<dbReference type="EMBL" id="JBGUAW010000005">
    <property type="protein sequence ID" value="MFA9460991.1"/>
    <property type="molecule type" value="Genomic_DNA"/>
</dbReference>
<keyword evidence="1" id="KW-0472">Membrane</keyword>
<evidence type="ECO:0000313" key="2">
    <source>
        <dbReference type="EMBL" id="MFA9460991.1"/>
    </source>
</evidence>
<dbReference type="PROSITE" id="PS51257">
    <property type="entry name" value="PROKAR_LIPOPROTEIN"/>
    <property type="match status" value="1"/>
</dbReference>
<gene>
    <name evidence="2" type="ORF">ACERLL_09150</name>
</gene>
<keyword evidence="1" id="KW-0812">Transmembrane</keyword>
<proteinExistence type="predicted"/>
<evidence type="ECO:0000256" key="1">
    <source>
        <dbReference type="SAM" id="Phobius"/>
    </source>
</evidence>
<feature type="transmembrane region" description="Helical" evidence="1">
    <location>
        <begin position="57"/>
        <end position="82"/>
    </location>
</feature>
<feature type="transmembrane region" description="Helical" evidence="1">
    <location>
        <begin position="148"/>
        <end position="167"/>
    </location>
</feature>